<feature type="region of interest" description="Disordered" evidence="1">
    <location>
        <begin position="30"/>
        <end position="105"/>
    </location>
</feature>
<sequence length="630" mass="65590">MKTSWLIGAAVLALSSTLVLAQEAPVDLLPPGFSDPAPTPTPRPTSSTPAPRPSRAPAPSATSAPGTPSPPVPTNSGEVVQQLPGSYQGPQRTPAAAPAQPDLSRLPTLRELEAMSTDELDEFLGLKPKIDIPAGAQRSMAQVGVIAPAEGGLPVGSLAKQPASLVRAALKGATGPVISRWGHILMRRALASRLEAPQAMDPAEFAALRAGALNAMGEFGPARALVQDVDTGNYSPALTDAALTAYVGTADVLGACPAVQLGKSKRDDPEWKMLAGICNAYAGETARAQTDLRRLQTRGEGERIDVLLAQRLAGAAGRGRRGVTIEWDGVEALTPWRFALANAVGEDVPEALLSNLAPSYLSASANAAMLPLPKRVRGADLAAQGGILSAAAMVDLYSQIFADQADDGAAMLTASRLREAYVAPAAAQRVEAIRDVWSGDKKYRYGRMVLTAYAAARVTPSNEFSDDAGQLIASMLTAGLDRDAMRWAGVVDDGSLGWALLTLAATGENSASGGDIDSFIDDDESAGQRKSRMLLAGLAGLGRVGRGDIASYSSRLGVDFSSPTRWTRTIGQAAEFGNPALVALLAGLGMQGDSWDRMTARHLFHIVSALNEVGLKAEARMIAAEAVARA</sequence>
<keyword evidence="2" id="KW-0732">Signal</keyword>
<evidence type="ECO:0000313" key="3">
    <source>
        <dbReference type="EMBL" id="TMM49706.1"/>
    </source>
</evidence>
<evidence type="ECO:0000256" key="1">
    <source>
        <dbReference type="SAM" id="MobiDB-lite"/>
    </source>
</evidence>
<feature type="compositionally biased region" description="Low complexity" evidence="1">
    <location>
        <begin position="88"/>
        <end position="101"/>
    </location>
</feature>
<gene>
    <name evidence="3" type="ORF">FEV51_00400</name>
</gene>
<evidence type="ECO:0000256" key="2">
    <source>
        <dbReference type="SAM" id="SignalP"/>
    </source>
</evidence>
<dbReference type="Proteomes" id="UP000309668">
    <property type="component" value="Unassembled WGS sequence"/>
</dbReference>
<feature type="compositionally biased region" description="Low complexity" evidence="1">
    <location>
        <begin position="57"/>
        <end position="66"/>
    </location>
</feature>
<protein>
    <recommendedName>
        <fullName evidence="5">Sel1 repeat family protein</fullName>
    </recommendedName>
</protein>
<name>A0A5S3P8G5_9SPHN</name>
<comment type="caution">
    <text evidence="3">The sequence shown here is derived from an EMBL/GenBank/DDBJ whole genome shotgun (WGS) entry which is preliminary data.</text>
</comment>
<feature type="compositionally biased region" description="Polar residues" evidence="1">
    <location>
        <begin position="74"/>
        <end position="85"/>
    </location>
</feature>
<reference evidence="3 4" key="1">
    <citation type="submission" date="2019-05" db="EMBL/GenBank/DDBJ databases">
        <title>Erythrobacter marisflavi sp. nov., isolated from isolated from water of an estuary environment.</title>
        <authorList>
            <person name="Yoon J.-H."/>
        </authorList>
    </citation>
    <scope>NUCLEOTIDE SEQUENCE [LARGE SCALE GENOMIC DNA]</scope>
    <source>
        <strain evidence="3 4">KEM-5</strain>
    </source>
</reference>
<dbReference type="EMBL" id="VCAO01000001">
    <property type="protein sequence ID" value="TMM49706.1"/>
    <property type="molecule type" value="Genomic_DNA"/>
</dbReference>
<dbReference type="AlphaFoldDB" id="A0A5S3P8G5"/>
<feature type="chain" id="PRO_5024342344" description="Sel1 repeat family protein" evidence="2">
    <location>
        <begin position="22"/>
        <end position="630"/>
    </location>
</feature>
<evidence type="ECO:0000313" key="4">
    <source>
        <dbReference type="Proteomes" id="UP000309668"/>
    </source>
</evidence>
<feature type="signal peptide" evidence="2">
    <location>
        <begin position="1"/>
        <end position="21"/>
    </location>
</feature>
<dbReference type="OrthoDB" id="7388088at2"/>
<keyword evidence="4" id="KW-1185">Reference proteome</keyword>
<evidence type="ECO:0008006" key="5">
    <source>
        <dbReference type="Google" id="ProtNLM"/>
    </source>
</evidence>
<organism evidence="3 4">
    <name type="scientific">Qipengyuania marisflavi</name>
    <dbReference type="NCBI Taxonomy" id="2486356"/>
    <lineage>
        <taxon>Bacteria</taxon>
        <taxon>Pseudomonadati</taxon>
        <taxon>Pseudomonadota</taxon>
        <taxon>Alphaproteobacteria</taxon>
        <taxon>Sphingomonadales</taxon>
        <taxon>Erythrobacteraceae</taxon>
        <taxon>Qipengyuania</taxon>
    </lineage>
</organism>
<dbReference type="RefSeq" id="WP_138615269.1">
    <property type="nucleotide sequence ID" value="NZ_VCAO01000001.1"/>
</dbReference>
<proteinExistence type="predicted"/>
<accession>A0A5S3P8G5</accession>